<feature type="compositionally biased region" description="Low complexity" evidence="6">
    <location>
        <begin position="314"/>
        <end position="323"/>
    </location>
</feature>
<feature type="compositionally biased region" description="Polar residues" evidence="6">
    <location>
        <begin position="180"/>
        <end position="192"/>
    </location>
</feature>
<feature type="domain" description="WRKY" evidence="7">
    <location>
        <begin position="343"/>
        <end position="387"/>
    </location>
</feature>
<feature type="compositionally biased region" description="Polar residues" evidence="6">
    <location>
        <begin position="248"/>
        <end position="293"/>
    </location>
</feature>
<dbReference type="EMBL" id="MCGE01000008">
    <property type="protein sequence ID" value="ORZ18505.1"/>
    <property type="molecule type" value="Genomic_DNA"/>
</dbReference>
<evidence type="ECO:0000313" key="9">
    <source>
        <dbReference type="Proteomes" id="UP000193560"/>
    </source>
</evidence>
<feature type="region of interest" description="Disordered" evidence="6">
    <location>
        <begin position="98"/>
        <end position="123"/>
    </location>
</feature>
<dbReference type="Pfam" id="PF03106">
    <property type="entry name" value="WRKY"/>
    <property type="match status" value="1"/>
</dbReference>
<dbReference type="InterPro" id="IPR036576">
    <property type="entry name" value="WRKY_dom_sf"/>
</dbReference>
<accession>A0A1X2IL58</accession>
<dbReference type="GO" id="GO:0043565">
    <property type="term" value="F:sequence-specific DNA binding"/>
    <property type="evidence" value="ECO:0007669"/>
    <property type="project" value="InterPro"/>
</dbReference>
<dbReference type="GO" id="GO:0003700">
    <property type="term" value="F:DNA-binding transcription factor activity"/>
    <property type="evidence" value="ECO:0007669"/>
    <property type="project" value="InterPro"/>
</dbReference>
<keyword evidence="5" id="KW-0539">Nucleus</keyword>
<name>A0A1X2IL58_9FUNG</name>
<feature type="region of interest" description="Disordered" evidence="6">
    <location>
        <begin position="412"/>
        <end position="434"/>
    </location>
</feature>
<protein>
    <recommendedName>
        <fullName evidence="7">WRKY domain-containing protein</fullName>
    </recommendedName>
</protein>
<dbReference type="Gene3D" id="2.20.25.80">
    <property type="entry name" value="WRKY domain"/>
    <property type="match status" value="1"/>
</dbReference>
<keyword evidence="3" id="KW-0238">DNA-binding</keyword>
<dbReference type="AlphaFoldDB" id="A0A1X2IL58"/>
<dbReference type="GO" id="GO:0005634">
    <property type="term" value="C:nucleus"/>
    <property type="evidence" value="ECO:0007669"/>
    <property type="project" value="UniProtKB-SubCell"/>
</dbReference>
<proteinExistence type="predicted"/>
<keyword evidence="2" id="KW-0805">Transcription regulation</keyword>
<keyword evidence="4" id="KW-0804">Transcription</keyword>
<evidence type="ECO:0000259" key="7">
    <source>
        <dbReference type="PROSITE" id="PS50811"/>
    </source>
</evidence>
<evidence type="ECO:0000256" key="3">
    <source>
        <dbReference type="ARBA" id="ARBA00023125"/>
    </source>
</evidence>
<organism evidence="8 9">
    <name type="scientific">Absidia repens</name>
    <dbReference type="NCBI Taxonomy" id="90262"/>
    <lineage>
        <taxon>Eukaryota</taxon>
        <taxon>Fungi</taxon>
        <taxon>Fungi incertae sedis</taxon>
        <taxon>Mucoromycota</taxon>
        <taxon>Mucoromycotina</taxon>
        <taxon>Mucoromycetes</taxon>
        <taxon>Mucorales</taxon>
        <taxon>Cunninghamellaceae</taxon>
        <taxon>Absidia</taxon>
    </lineage>
</organism>
<dbReference type="SUPFAM" id="SSF118290">
    <property type="entry name" value="WRKY DNA-binding domain"/>
    <property type="match status" value="1"/>
</dbReference>
<evidence type="ECO:0000256" key="1">
    <source>
        <dbReference type="ARBA" id="ARBA00004123"/>
    </source>
</evidence>
<comment type="subcellular location">
    <subcellularLocation>
        <location evidence="1">Nucleus</location>
    </subcellularLocation>
</comment>
<gene>
    <name evidence="8" type="ORF">BCR42DRAFT_489860</name>
</gene>
<comment type="caution">
    <text evidence="8">The sequence shown here is derived from an EMBL/GenBank/DDBJ whole genome shotgun (WGS) entry which is preliminary data.</text>
</comment>
<evidence type="ECO:0000256" key="2">
    <source>
        <dbReference type="ARBA" id="ARBA00023015"/>
    </source>
</evidence>
<evidence type="ECO:0000256" key="4">
    <source>
        <dbReference type="ARBA" id="ARBA00023163"/>
    </source>
</evidence>
<keyword evidence="9" id="KW-1185">Reference proteome</keyword>
<dbReference type="Proteomes" id="UP000193560">
    <property type="component" value="Unassembled WGS sequence"/>
</dbReference>
<evidence type="ECO:0000313" key="8">
    <source>
        <dbReference type="EMBL" id="ORZ18505.1"/>
    </source>
</evidence>
<dbReference type="SMART" id="SM00774">
    <property type="entry name" value="WRKY"/>
    <property type="match status" value="1"/>
</dbReference>
<feature type="region of interest" description="Disordered" evidence="6">
    <location>
        <begin position="248"/>
        <end position="334"/>
    </location>
</feature>
<feature type="compositionally biased region" description="Polar residues" evidence="6">
    <location>
        <begin position="212"/>
        <end position="225"/>
    </location>
</feature>
<feature type="compositionally biased region" description="Low complexity" evidence="6">
    <location>
        <begin position="422"/>
        <end position="434"/>
    </location>
</feature>
<dbReference type="OrthoDB" id="10617611at2759"/>
<evidence type="ECO:0000256" key="5">
    <source>
        <dbReference type="ARBA" id="ARBA00023242"/>
    </source>
</evidence>
<sequence length="434" mass="48988">MNTRRINDHENETQLALEKRRSSNINHDAVISCDDNNDIDDNDEYSSSNTFNLNKLLNRFGDNAELLELILTSKVEEDRRRTEEAKLKIKQLDYRNDKKKEEISSNHHPISSTRLPRLYNHHSPTDTSIHSFNNDSPPIRTPNFFFPSHSHQRNYQYTPELKNNHRLNTNENQENRKTSHTVSTHIQATTSLPAIDNPDDIKKPVPSFAAPSLSTQPSVSPASTSVPFSYLSHSNKQPSSSLSIFSYKPSSGSLTSDPSRGFSHQSGNPHTSMTLSLPIQNQRPSYSSPTMNNKLPIPQISQSHHHQEGDGHSRSPSSSPSSRQHPFKRRRREMQSITMIIETKEFPYNDNYNWKNNGNTVHKKSGQRSIYYKCSNAPKGCHVNKTVTFKGQGEYLIKYRGKHLINCSTSNQDPLAANTGPASSSSSSSASFNS</sequence>
<feature type="region of interest" description="Disordered" evidence="6">
    <location>
        <begin position="173"/>
        <end position="225"/>
    </location>
</feature>
<evidence type="ECO:0000256" key="6">
    <source>
        <dbReference type="SAM" id="MobiDB-lite"/>
    </source>
</evidence>
<reference evidence="8 9" key="1">
    <citation type="submission" date="2016-07" db="EMBL/GenBank/DDBJ databases">
        <title>Pervasive Adenine N6-methylation of Active Genes in Fungi.</title>
        <authorList>
            <consortium name="DOE Joint Genome Institute"/>
            <person name="Mondo S.J."/>
            <person name="Dannebaum R.O."/>
            <person name="Kuo R.C."/>
            <person name="Labutti K."/>
            <person name="Haridas S."/>
            <person name="Kuo A."/>
            <person name="Salamov A."/>
            <person name="Ahrendt S.R."/>
            <person name="Lipzen A."/>
            <person name="Sullivan W."/>
            <person name="Andreopoulos W.B."/>
            <person name="Clum A."/>
            <person name="Lindquist E."/>
            <person name="Daum C."/>
            <person name="Ramamoorthy G.K."/>
            <person name="Gryganskyi A."/>
            <person name="Culley D."/>
            <person name="Magnuson J.K."/>
            <person name="James T.Y."/>
            <person name="O'Malley M.A."/>
            <person name="Stajich J.E."/>
            <person name="Spatafora J.W."/>
            <person name="Visel A."/>
            <person name="Grigoriev I.V."/>
        </authorList>
    </citation>
    <scope>NUCLEOTIDE SEQUENCE [LARGE SCALE GENOMIC DNA]</scope>
    <source>
        <strain evidence="8 9">NRRL 1336</strain>
    </source>
</reference>
<dbReference type="PROSITE" id="PS50811">
    <property type="entry name" value="WRKY"/>
    <property type="match status" value="1"/>
</dbReference>
<dbReference type="InterPro" id="IPR003657">
    <property type="entry name" value="WRKY_dom"/>
</dbReference>